<evidence type="ECO:0000313" key="2">
    <source>
        <dbReference type="EMBL" id="KAF9519004.1"/>
    </source>
</evidence>
<gene>
    <name evidence="2" type="ORF">BS47DRAFT_1388425</name>
</gene>
<comment type="caution">
    <text evidence="2">The sequence shown here is derived from an EMBL/GenBank/DDBJ whole genome shotgun (WGS) entry which is preliminary data.</text>
</comment>
<keyword evidence="3" id="KW-1185">Reference proteome</keyword>
<evidence type="ECO:0008006" key="4">
    <source>
        <dbReference type="Google" id="ProtNLM"/>
    </source>
</evidence>
<evidence type="ECO:0000256" key="1">
    <source>
        <dbReference type="SAM" id="SignalP"/>
    </source>
</evidence>
<feature type="signal peptide" evidence="1">
    <location>
        <begin position="1"/>
        <end position="23"/>
    </location>
</feature>
<protein>
    <recommendedName>
        <fullName evidence="4">Secreted protein</fullName>
    </recommendedName>
</protein>
<proteinExistence type="predicted"/>
<accession>A0A9P6B768</accession>
<reference evidence="2" key="1">
    <citation type="journal article" date="2020" name="Nat. Commun.">
        <title>Large-scale genome sequencing of mycorrhizal fungi provides insights into the early evolution of symbiotic traits.</title>
        <authorList>
            <person name="Miyauchi S."/>
            <person name="Kiss E."/>
            <person name="Kuo A."/>
            <person name="Drula E."/>
            <person name="Kohler A."/>
            <person name="Sanchez-Garcia M."/>
            <person name="Morin E."/>
            <person name="Andreopoulos B."/>
            <person name="Barry K.W."/>
            <person name="Bonito G."/>
            <person name="Buee M."/>
            <person name="Carver A."/>
            <person name="Chen C."/>
            <person name="Cichocki N."/>
            <person name="Clum A."/>
            <person name="Culley D."/>
            <person name="Crous P.W."/>
            <person name="Fauchery L."/>
            <person name="Girlanda M."/>
            <person name="Hayes R.D."/>
            <person name="Keri Z."/>
            <person name="LaButti K."/>
            <person name="Lipzen A."/>
            <person name="Lombard V."/>
            <person name="Magnuson J."/>
            <person name="Maillard F."/>
            <person name="Murat C."/>
            <person name="Nolan M."/>
            <person name="Ohm R.A."/>
            <person name="Pangilinan J."/>
            <person name="Pereira M.F."/>
            <person name="Perotto S."/>
            <person name="Peter M."/>
            <person name="Pfister S."/>
            <person name="Riley R."/>
            <person name="Sitrit Y."/>
            <person name="Stielow J.B."/>
            <person name="Szollosi G."/>
            <person name="Zifcakova L."/>
            <person name="Stursova M."/>
            <person name="Spatafora J.W."/>
            <person name="Tedersoo L."/>
            <person name="Vaario L.M."/>
            <person name="Yamada A."/>
            <person name="Yan M."/>
            <person name="Wang P."/>
            <person name="Xu J."/>
            <person name="Bruns T."/>
            <person name="Baldrian P."/>
            <person name="Vilgalys R."/>
            <person name="Dunand C."/>
            <person name="Henrissat B."/>
            <person name="Grigoriev I.V."/>
            <person name="Hibbett D."/>
            <person name="Nagy L.G."/>
            <person name="Martin F.M."/>
        </authorList>
    </citation>
    <scope>NUCLEOTIDE SEQUENCE</scope>
    <source>
        <strain evidence="2">UP504</strain>
    </source>
</reference>
<dbReference type="EMBL" id="MU128920">
    <property type="protein sequence ID" value="KAF9519004.1"/>
    <property type="molecule type" value="Genomic_DNA"/>
</dbReference>
<feature type="chain" id="PRO_5040303593" description="Secreted protein" evidence="1">
    <location>
        <begin position="24"/>
        <end position="100"/>
    </location>
</feature>
<keyword evidence="1" id="KW-0732">Signal</keyword>
<name>A0A9P6B768_9AGAM</name>
<dbReference type="Proteomes" id="UP000886523">
    <property type="component" value="Unassembled WGS sequence"/>
</dbReference>
<sequence length="100" mass="11097">MPGTLQCLHGALLLILNVNMSLGLRSEHHVDPSPCIQDLHEARASSSSVVMYKRKCHRRLKERAFKPRLVHATIPSKASKLELEPANLPCRVQGQPVNAV</sequence>
<organism evidence="2 3">
    <name type="scientific">Hydnum rufescens UP504</name>
    <dbReference type="NCBI Taxonomy" id="1448309"/>
    <lineage>
        <taxon>Eukaryota</taxon>
        <taxon>Fungi</taxon>
        <taxon>Dikarya</taxon>
        <taxon>Basidiomycota</taxon>
        <taxon>Agaricomycotina</taxon>
        <taxon>Agaricomycetes</taxon>
        <taxon>Cantharellales</taxon>
        <taxon>Hydnaceae</taxon>
        <taxon>Hydnum</taxon>
    </lineage>
</organism>
<dbReference type="AlphaFoldDB" id="A0A9P6B768"/>
<evidence type="ECO:0000313" key="3">
    <source>
        <dbReference type="Proteomes" id="UP000886523"/>
    </source>
</evidence>